<dbReference type="Pfam" id="PF13968">
    <property type="entry name" value="DUF4220"/>
    <property type="match status" value="1"/>
</dbReference>
<organism evidence="4 5">
    <name type="scientific">Leersia perrieri</name>
    <dbReference type="NCBI Taxonomy" id="77586"/>
    <lineage>
        <taxon>Eukaryota</taxon>
        <taxon>Viridiplantae</taxon>
        <taxon>Streptophyta</taxon>
        <taxon>Embryophyta</taxon>
        <taxon>Tracheophyta</taxon>
        <taxon>Spermatophyta</taxon>
        <taxon>Magnoliopsida</taxon>
        <taxon>Liliopsida</taxon>
        <taxon>Poales</taxon>
        <taxon>Poaceae</taxon>
        <taxon>BOP clade</taxon>
        <taxon>Oryzoideae</taxon>
        <taxon>Oryzeae</taxon>
        <taxon>Oryzinae</taxon>
        <taxon>Leersia</taxon>
    </lineage>
</organism>
<dbReference type="STRING" id="77586.A0A0D9W228"/>
<proteinExistence type="predicted"/>
<sequence>MELSLMYDTLYTKATIVHSWFGYARIAGATALVMFWFHSKEGQASADVLITTYVLLATTVILDIRWLLEAVASTWTYSFLNKRPQLWLHHALLCSGKWRLLRHLIVSLNLLLLLTNEEPTKYRMWPGTIGQYNLLREYCTPDKKRPTGILSSVVKWIASEEIWMEYEYHYKRGLHISKVSGLFERIWENMRSAYTPKIERAPAPMYAKMAAEQFLRGRQLDEALDFTPAFQESILIWHIATVVFLVCSDQYTSSSKDVQAINALSNYMVFLVAVRPSMLPGLKLRSLYEAIHQALEGIFPTKELSGTLAEKMEKLVSSLIDMERRPRTSTVLEPRPRSSNWKPGVTTHKSRPENASDLYDKNIILSDGTSFARVMLGQLKNTYISERYKEPQGTPINLELKRYRRLTEMIPGLEDPNNSFDTPMSEMLGHIFKTWVRLLMYASVRCTRDSHARQLARGGELTTIVWILNEHAGIFGIDQSDQAAHGGVKAYIYDEPFNSY</sequence>
<dbReference type="PANTHER" id="PTHR31325">
    <property type="entry name" value="OS01G0798800 PROTEIN-RELATED"/>
    <property type="match status" value="1"/>
</dbReference>
<keyword evidence="2" id="KW-1133">Transmembrane helix</keyword>
<keyword evidence="2" id="KW-0812">Transmembrane</keyword>
<evidence type="ECO:0000259" key="3">
    <source>
        <dbReference type="Pfam" id="PF13968"/>
    </source>
</evidence>
<evidence type="ECO:0000313" key="5">
    <source>
        <dbReference type="Proteomes" id="UP000032180"/>
    </source>
</evidence>
<keyword evidence="5" id="KW-1185">Reference proteome</keyword>
<dbReference type="InterPro" id="IPR007658">
    <property type="entry name" value="DUF594"/>
</dbReference>
<reference evidence="5" key="2">
    <citation type="submission" date="2013-12" db="EMBL/GenBank/DDBJ databases">
        <authorList>
            <person name="Yu Y."/>
            <person name="Lee S."/>
            <person name="de Baynast K."/>
            <person name="Wissotski M."/>
            <person name="Liu L."/>
            <person name="Talag J."/>
            <person name="Goicoechea J."/>
            <person name="Angelova A."/>
            <person name="Jetty R."/>
            <person name="Kudrna D."/>
            <person name="Golser W."/>
            <person name="Rivera L."/>
            <person name="Zhang J."/>
            <person name="Wing R."/>
        </authorList>
    </citation>
    <scope>NUCLEOTIDE SEQUENCE</scope>
</reference>
<dbReference type="EnsemblPlants" id="LPERR04G01040.1">
    <property type="protein sequence ID" value="LPERR04G01040.1"/>
    <property type="gene ID" value="LPERR04G01040"/>
</dbReference>
<reference evidence="4 5" key="1">
    <citation type="submission" date="2012-08" db="EMBL/GenBank/DDBJ databases">
        <title>Oryza genome evolution.</title>
        <authorList>
            <person name="Wing R.A."/>
        </authorList>
    </citation>
    <scope>NUCLEOTIDE SEQUENCE</scope>
</reference>
<dbReference type="Gramene" id="LPERR04G01040.1">
    <property type="protein sequence ID" value="LPERR04G01040.1"/>
    <property type="gene ID" value="LPERR04G01040"/>
</dbReference>
<feature type="transmembrane region" description="Helical" evidence="2">
    <location>
        <begin position="20"/>
        <end position="37"/>
    </location>
</feature>
<dbReference type="Pfam" id="PF04578">
    <property type="entry name" value="DUF594"/>
    <property type="match status" value="1"/>
</dbReference>
<feature type="transmembrane region" description="Helical" evidence="2">
    <location>
        <begin position="49"/>
        <end position="68"/>
    </location>
</feature>
<keyword evidence="2" id="KW-0472">Membrane</keyword>
<reference evidence="4" key="3">
    <citation type="submission" date="2015-04" db="UniProtKB">
        <authorList>
            <consortium name="EnsemblPlants"/>
        </authorList>
    </citation>
    <scope>IDENTIFICATION</scope>
</reference>
<dbReference type="InterPro" id="IPR025315">
    <property type="entry name" value="DUF4220"/>
</dbReference>
<dbReference type="AlphaFoldDB" id="A0A0D9W228"/>
<protein>
    <recommendedName>
        <fullName evidence="3">DUF4220 domain-containing protein</fullName>
    </recommendedName>
</protein>
<evidence type="ECO:0000256" key="2">
    <source>
        <dbReference type="SAM" id="Phobius"/>
    </source>
</evidence>
<evidence type="ECO:0000256" key="1">
    <source>
        <dbReference type="SAM" id="MobiDB-lite"/>
    </source>
</evidence>
<dbReference type="eggNOG" id="ENOG502QQBP">
    <property type="taxonomic scope" value="Eukaryota"/>
</dbReference>
<feature type="region of interest" description="Disordered" evidence="1">
    <location>
        <begin position="326"/>
        <end position="353"/>
    </location>
</feature>
<dbReference type="HOGENOM" id="CLU_009180_5_4_1"/>
<feature type="domain" description="DUF4220" evidence="3">
    <location>
        <begin position="1"/>
        <end position="136"/>
    </location>
</feature>
<evidence type="ECO:0000313" key="4">
    <source>
        <dbReference type="EnsemblPlants" id="LPERR04G01040.1"/>
    </source>
</evidence>
<dbReference type="Proteomes" id="UP000032180">
    <property type="component" value="Chromosome 4"/>
</dbReference>
<name>A0A0D9W228_9ORYZ</name>
<accession>A0A0D9W228</accession>